<reference evidence="1" key="1">
    <citation type="submission" date="2022-10" db="EMBL/GenBank/DDBJ databases">
        <title>Completed Genome Sequence of two octocoral isolated bacterium, Endozoicomonas euniceicola EF212T and Endozoicomonas gorgoniicola PS125T.</title>
        <authorList>
            <person name="Chiou Y.-J."/>
            <person name="Chen Y.-H."/>
        </authorList>
    </citation>
    <scope>NUCLEOTIDE SEQUENCE</scope>
    <source>
        <strain evidence="1">EF212</strain>
    </source>
</reference>
<sequence>MTSFTGDLDMMESVSHESAQRALLVGRGNVSSKNEAVFSTRKVVVGRDENRHFSLIDQVDPKNAKGALKKFGKIKTMEQIGVFIKTLFKTKSFKYASIAVKRCRLSALNKAVAASETSLKARKTKAVEAYNHIKASNPKGFNALEQESEYIKGMVELVNKPDAYSEPGFGLNDLGENLQKIETYLLAQKELAEMEAARELLKPASREE</sequence>
<dbReference type="Proteomes" id="UP001163255">
    <property type="component" value="Chromosome"/>
</dbReference>
<proteinExistence type="predicted"/>
<accession>A0ABY6GPN5</accession>
<dbReference type="EMBL" id="CP103300">
    <property type="protein sequence ID" value="UYM14026.1"/>
    <property type="molecule type" value="Genomic_DNA"/>
</dbReference>
<organism evidence="1 2">
    <name type="scientific">Endozoicomonas euniceicola</name>
    <dbReference type="NCBI Taxonomy" id="1234143"/>
    <lineage>
        <taxon>Bacteria</taxon>
        <taxon>Pseudomonadati</taxon>
        <taxon>Pseudomonadota</taxon>
        <taxon>Gammaproteobacteria</taxon>
        <taxon>Oceanospirillales</taxon>
        <taxon>Endozoicomonadaceae</taxon>
        <taxon>Endozoicomonas</taxon>
    </lineage>
</organism>
<gene>
    <name evidence="1" type="ORF">NX720_14005</name>
</gene>
<evidence type="ECO:0000313" key="1">
    <source>
        <dbReference type="EMBL" id="UYM14026.1"/>
    </source>
</evidence>
<protein>
    <submittedName>
        <fullName evidence="1">Uncharacterized protein</fullName>
    </submittedName>
</protein>
<dbReference type="RefSeq" id="WP_262595427.1">
    <property type="nucleotide sequence ID" value="NZ_CP103300.1"/>
</dbReference>
<evidence type="ECO:0000313" key="2">
    <source>
        <dbReference type="Proteomes" id="UP001163255"/>
    </source>
</evidence>
<keyword evidence="2" id="KW-1185">Reference proteome</keyword>
<name>A0ABY6GPN5_9GAMM</name>